<reference evidence="2" key="1">
    <citation type="submission" date="2016-06" db="UniProtKB">
        <authorList>
            <consortium name="WormBaseParasite"/>
        </authorList>
    </citation>
    <scope>IDENTIFICATION</scope>
</reference>
<keyword evidence="1" id="KW-0472">Membrane</keyword>
<protein>
    <submittedName>
        <fullName evidence="2">Transmembrane protein 62</fullName>
    </submittedName>
</protein>
<dbReference type="WBParaSite" id="GPUH_0000584001-mRNA-1">
    <property type="protein sequence ID" value="GPUH_0000584001-mRNA-1"/>
    <property type="gene ID" value="GPUH_0000584001"/>
</dbReference>
<name>A0A183DAU1_9BILA</name>
<dbReference type="AlphaFoldDB" id="A0A183DAU1"/>
<evidence type="ECO:0000313" key="2">
    <source>
        <dbReference type="WBParaSite" id="GPUH_0000584001-mRNA-1"/>
    </source>
</evidence>
<sequence length="130" mass="14497">LKPRYGSALLCIAIGAVLKHFLGILFTAVVLLVLIISAPFVLIVRYVHLALYRTEPISTPFIRHCDIWWPLRGNPARAVLTLEAALNVELYSVQMNNVLKLEESGRCSCFGIESSPQYTATAVVNVWDQK</sequence>
<accession>A0A183DAU1</accession>
<feature type="transmembrane region" description="Helical" evidence="1">
    <location>
        <begin position="20"/>
        <end position="44"/>
    </location>
</feature>
<organism evidence="2">
    <name type="scientific">Gongylonema pulchrum</name>
    <dbReference type="NCBI Taxonomy" id="637853"/>
    <lineage>
        <taxon>Eukaryota</taxon>
        <taxon>Metazoa</taxon>
        <taxon>Ecdysozoa</taxon>
        <taxon>Nematoda</taxon>
        <taxon>Chromadorea</taxon>
        <taxon>Rhabditida</taxon>
        <taxon>Spirurina</taxon>
        <taxon>Spiruromorpha</taxon>
        <taxon>Spiruroidea</taxon>
        <taxon>Gongylonematidae</taxon>
        <taxon>Gongylonema</taxon>
    </lineage>
</organism>
<proteinExistence type="predicted"/>
<keyword evidence="1" id="KW-1133">Transmembrane helix</keyword>
<keyword evidence="1" id="KW-0812">Transmembrane</keyword>
<evidence type="ECO:0000256" key="1">
    <source>
        <dbReference type="SAM" id="Phobius"/>
    </source>
</evidence>